<reference evidence="5" key="1">
    <citation type="submission" date="2023-06" db="EMBL/GenBank/DDBJ databases">
        <title>Gordonia sp. nov. and Pseudochrobactrum sp. nov., two species isolated from the burying beetle Nicrophorus vespilloides.</title>
        <authorList>
            <person name="Poehlein A."/>
            <person name="Guzman J."/>
            <person name="Daniel R."/>
            <person name="Vilcinskas A."/>
        </authorList>
    </citation>
    <scope>NUCLEOTIDE SEQUENCE</scope>
    <source>
        <strain evidence="5">MP11Mi</strain>
    </source>
</reference>
<keyword evidence="3" id="KW-0238">DNA-binding</keyword>
<dbReference type="GO" id="GO:0016787">
    <property type="term" value="F:hydrolase activity"/>
    <property type="evidence" value="ECO:0007669"/>
    <property type="project" value="UniProtKB-KW"/>
</dbReference>
<keyword evidence="5" id="KW-0378">Hydrolase</keyword>
<dbReference type="GO" id="GO:0009307">
    <property type="term" value="P:DNA restriction-modification system"/>
    <property type="evidence" value="ECO:0007669"/>
    <property type="project" value="UniProtKB-KW"/>
</dbReference>
<comment type="similarity">
    <text evidence="1">Belongs to the type-I restriction system S methylase family.</text>
</comment>
<proteinExistence type="inferred from homology"/>
<evidence type="ECO:0000256" key="2">
    <source>
        <dbReference type="ARBA" id="ARBA00022747"/>
    </source>
</evidence>
<dbReference type="EC" id="3.1.21.-" evidence="5"/>
<accession>A0AA97GW19</accession>
<evidence type="ECO:0000256" key="1">
    <source>
        <dbReference type="ARBA" id="ARBA00010923"/>
    </source>
</evidence>
<evidence type="ECO:0000313" key="5">
    <source>
        <dbReference type="EMBL" id="WOC14321.1"/>
    </source>
</evidence>
<gene>
    <name evidence="5" type="primary">bcgIB</name>
    <name evidence="5" type="ORF">MP11Mi_34360</name>
</gene>
<dbReference type="EMBL" id="CP128986">
    <property type="protein sequence ID" value="WOC14321.1"/>
    <property type="molecule type" value="Genomic_DNA"/>
</dbReference>
<feature type="domain" description="Type I restriction modification DNA specificity" evidence="4">
    <location>
        <begin position="167"/>
        <end position="311"/>
    </location>
</feature>
<dbReference type="AlphaFoldDB" id="A0AA97GW19"/>
<dbReference type="Gene3D" id="3.90.220.20">
    <property type="entry name" value="DNA methylase specificity domains"/>
    <property type="match status" value="1"/>
</dbReference>
<evidence type="ECO:0000259" key="4">
    <source>
        <dbReference type="Pfam" id="PF01420"/>
    </source>
</evidence>
<dbReference type="InterPro" id="IPR044946">
    <property type="entry name" value="Restrct_endonuc_typeI_TRD_sf"/>
</dbReference>
<protein>
    <submittedName>
        <fullName evidence="5">Restriction enzyme BgcI subunit beta</fullName>
        <ecNumber evidence="5">3.1.21.-</ecNumber>
    </submittedName>
</protein>
<dbReference type="GO" id="GO:0003677">
    <property type="term" value="F:DNA binding"/>
    <property type="evidence" value="ECO:0007669"/>
    <property type="project" value="UniProtKB-KW"/>
</dbReference>
<dbReference type="SUPFAM" id="SSF116734">
    <property type="entry name" value="DNA methylase specificity domain"/>
    <property type="match status" value="1"/>
</dbReference>
<dbReference type="Pfam" id="PF01420">
    <property type="entry name" value="Methylase_S"/>
    <property type="match status" value="1"/>
</dbReference>
<dbReference type="RefSeq" id="WP_420040072.1">
    <property type="nucleotide sequence ID" value="NZ_CP128986.1"/>
</dbReference>
<name>A0AA97GW19_9ACTN</name>
<organism evidence="5">
    <name type="scientific">Gordonia sp. MP11Mi</name>
    <dbReference type="NCBI Taxonomy" id="3022769"/>
    <lineage>
        <taxon>Bacteria</taxon>
        <taxon>Bacillati</taxon>
        <taxon>Actinomycetota</taxon>
        <taxon>Actinomycetes</taxon>
        <taxon>Mycobacteriales</taxon>
        <taxon>Gordoniaceae</taxon>
        <taxon>Gordonia</taxon>
    </lineage>
</organism>
<dbReference type="InterPro" id="IPR000055">
    <property type="entry name" value="Restrct_endonuc_typeI_TRD"/>
</dbReference>
<keyword evidence="2" id="KW-0680">Restriction system</keyword>
<evidence type="ECO:0000256" key="3">
    <source>
        <dbReference type="ARBA" id="ARBA00023125"/>
    </source>
</evidence>
<sequence length="319" mass="35775">MTRVEDVFVVEYGSKLDMNKMTKTERLKGVAFVGRIGGLNGKSGVSGFVEPIPGREPYPAGLLTVALGGSRLLSTYVQQLPFYTAQNVAVLTPRDESMPLNHRLYYAMCIKANAFRYSAFGREANRTLATVELPDEVPEWVDKSEVPTVEGLAGTSGPELDLGDEAEWSWFRYGTLFEVMKGRRVRKADRNPGGTRFIGASEKNNGITDMCDLEPRFQVHCLTVPYNGNSVGVAFYQDKPFFASDDVTVLRPRDEVSKWSLLFVAAVIRFERYRYTYGYKWGKARMTESVLRLPSTPDGEPDWGFMEAYMRGLPFSASV</sequence>